<dbReference type="KEGG" id="hsn:DV733_13050"/>
<dbReference type="RefSeq" id="WP_079979338.1">
    <property type="nucleotide sequence ID" value="NZ_CP031310.1"/>
</dbReference>
<name>A0A4D6HEX7_9EURY</name>
<dbReference type="STRING" id="1457250.GCA_000755225_01468"/>
<dbReference type="EMBL" id="CP031310">
    <property type="protein sequence ID" value="QCC52095.1"/>
    <property type="molecule type" value="Genomic_DNA"/>
</dbReference>
<evidence type="ECO:0000256" key="5">
    <source>
        <dbReference type="SAM" id="Phobius"/>
    </source>
</evidence>
<feature type="transmembrane region" description="Helical" evidence="5">
    <location>
        <begin position="16"/>
        <end position="37"/>
    </location>
</feature>
<dbReference type="SUPFAM" id="SSF51306">
    <property type="entry name" value="LexA/Signal peptidase"/>
    <property type="match status" value="1"/>
</dbReference>
<dbReference type="EC" id="3.4.21.89" evidence="6"/>
<evidence type="ECO:0000313" key="6">
    <source>
        <dbReference type="EMBL" id="QCC52095.1"/>
    </source>
</evidence>
<evidence type="ECO:0000256" key="1">
    <source>
        <dbReference type="ARBA" id="ARBA00004370"/>
    </source>
</evidence>
<dbReference type="GO" id="GO:0006465">
    <property type="term" value="P:signal peptide processing"/>
    <property type="evidence" value="ECO:0007669"/>
    <property type="project" value="InterPro"/>
</dbReference>
<reference evidence="6 7" key="1">
    <citation type="journal article" date="2019" name="Nat. Commun.">
        <title>A new type of DNA phosphorothioation-based antiviral system in archaea.</title>
        <authorList>
            <person name="Xiong L."/>
            <person name="Liu S."/>
            <person name="Chen S."/>
            <person name="Xiao Y."/>
            <person name="Zhu B."/>
            <person name="Gao Y."/>
            <person name="Zhang Y."/>
            <person name="Chen B."/>
            <person name="Luo J."/>
            <person name="Deng Z."/>
            <person name="Chen X."/>
            <person name="Wang L."/>
            <person name="Chen S."/>
        </authorList>
    </citation>
    <scope>NUCLEOTIDE SEQUENCE [LARGE SCALE GENOMIC DNA]</scope>
    <source>
        <strain evidence="6 7">CBA1105</strain>
    </source>
</reference>
<dbReference type="GO" id="GO:0004252">
    <property type="term" value="F:serine-type endopeptidase activity"/>
    <property type="evidence" value="ECO:0007669"/>
    <property type="project" value="InterPro"/>
</dbReference>
<keyword evidence="3 5" id="KW-1133">Transmembrane helix</keyword>
<dbReference type="PANTHER" id="PTHR10806:SF6">
    <property type="entry name" value="SIGNAL PEPTIDASE COMPLEX CATALYTIC SUBUNIT SEC11"/>
    <property type="match status" value="1"/>
</dbReference>
<dbReference type="GO" id="GO:0016020">
    <property type="term" value="C:membrane"/>
    <property type="evidence" value="ECO:0007669"/>
    <property type="project" value="UniProtKB-SubCell"/>
</dbReference>
<evidence type="ECO:0000313" key="7">
    <source>
        <dbReference type="Proteomes" id="UP000296706"/>
    </source>
</evidence>
<dbReference type="AlphaFoldDB" id="A0A4D6HEX7"/>
<organism evidence="6 7">
    <name type="scientific">Halapricum salinum</name>
    <dbReference type="NCBI Taxonomy" id="1457250"/>
    <lineage>
        <taxon>Archaea</taxon>
        <taxon>Methanobacteriati</taxon>
        <taxon>Methanobacteriota</taxon>
        <taxon>Stenosarchaea group</taxon>
        <taxon>Halobacteria</taxon>
        <taxon>Halobacteriales</taxon>
        <taxon>Haloarculaceae</taxon>
        <taxon>Halapricum</taxon>
    </lineage>
</organism>
<dbReference type="GO" id="GO:0009003">
    <property type="term" value="F:signal peptidase activity"/>
    <property type="evidence" value="ECO:0007669"/>
    <property type="project" value="UniProtKB-EC"/>
</dbReference>
<proteinExistence type="predicted"/>
<accession>A0A4D6HEX7</accession>
<comment type="subcellular location">
    <subcellularLocation>
        <location evidence="1">Membrane</location>
    </subcellularLocation>
</comment>
<evidence type="ECO:0000256" key="2">
    <source>
        <dbReference type="ARBA" id="ARBA00022692"/>
    </source>
</evidence>
<sequence>MTGIAERFSAIDWRRAATLAAIVAFVFVLGVFVVAAVPQLVGADHSFVVQSDSMSPAIDAGAVVFVSDVPADEISDGDVITYRDSGPDGETRRVTHRVIAVERADGQPQFQTKGDANEDPDPGRVSASQVVGVVNFDLPLVGYVLSILRSPMGIVALVVIPAIALGLSELRALLGAVRADGDDELEETDSEHTEGEP</sequence>
<keyword evidence="2 5" id="KW-0812">Transmembrane</keyword>
<protein>
    <submittedName>
        <fullName evidence="6">Signal peptidase I</fullName>
        <ecNumber evidence="6">3.4.21.89</ecNumber>
    </submittedName>
</protein>
<evidence type="ECO:0000256" key="3">
    <source>
        <dbReference type="ARBA" id="ARBA00022989"/>
    </source>
</evidence>
<dbReference type="InterPro" id="IPR019533">
    <property type="entry name" value="Peptidase_S26"/>
</dbReference>
<keyword evidence="7" id="KW-1185">Reference proteome</keyword>
<dbReference type="CDD" id="cd06530">
    <property type="entry name" value="S26_SPase_I"/>
    <property type="match status" value="1"/>
</dbReference>
<keyword evidence="4 5" id="KW-0472">Membrane</keyword>
<feature type="transmembrane region" description="Helical" evidence="5">
    <location>
        <begin position="140"/>
        <end position="165"/>
    </location>
</feature>
<dbReference type="InterPro" id="IPR001733">
    <property type="entry name" value="Peptidase_S26B"/>
</dbReference>
<dbReference type="OrthoDB" id="4822at2157"/>
<dbReference type="NCBIfam" id="TIGR02228">
    <property type="entry name" value="sigpep_I_arch"/>
    <property type="match status" value="1"/>
</dbReference>
<dbReference type="InterPro" id="IPR036286">
    <property type="entry name" value="LexA/Signal_pep-like_sf"/>
</dbReference>
<evidence type="ECO:0000256" key="4">
    <source>
        <dbReference type="ARBA" id="ARBA00023136"/>
    </source>
</evidence>
<dbReference type="Proteomes" id="UP000296706">
    <property type="component" value="Chromosome"/>
</dbReference>
<dbReference type="PANTHER" id="PTHR10806">
    <property type="entry name" value="SIGNAL PEPTIDASE COMPLEX CATALYTIC SUBUNIT SEC11"/>
    <property type="match status" value="1"/>
</dbReference>
<keyword evidence="6" id="KW-0378">Hydrolase</keyword>
<gene>
    <name evidence="6" type="ORF">DV733_13050</name>
</gene>
<dbReference type="GeneID" id="39848805"/>